<dbReference type="GO" id="GO:0003677">
    <property type="term" value="F:DNA binding"/>
    <property type="evidence" value="ECO:0007669"/>
    <property type="project" value="UniProtKB-KW"/>
</dbReference>
<dbReference type="InterPro" id="IPR036388">
    <property type="entry name" value="WH-like_DNA-bd_sf"/>
</dbReference>
<dbReference type="EMBL" id="JAGIOB010000001">
    <property type="protein sequence ID" value="MBP2417936.1"/>
    <property type="molecule type" value="Genomic_DNA"/>
</dbReference>
<accession>A0ABS4ZAB3</accession>
<dbReference type="PIRSF" id="PIRSF016838">
    <property type="entry name" value="PafC"/>
    <property type="match status" value="1"/>
</dbReference>
<dbReference type="Pfam" id="PF08279">
    <property type="entry name" value="HTH_11"/>
    <property type="match status" value="1"/>
</dbReference>
<dbReference type="PROSITE" id="PS52050">
    <property type="entry name" value="WYL"/>
    <property type="match status" value="1"/>
</dbReference>
<keyword evidence="5" id="KW-1185">Reference proteome</keyword>
<dbReference type="InterPro" id="IPR026881">
    <property type="entry name" value="WYL_dom"/>
</dbReference>
<keyword evidence="2" id="KW-0804">Transcription</keyword>
<dbReference type="Pfam" id="PF13280">
    <property type="entry name" value="WYL"/>
    <property type="match status" value="1"/>
</dbReference>
<keyword evidence="4" id="KW-0238">DNA-binding</keyword>
<dbReference type="Pfam" id="PF25583">
    <property type="entry name" value="WCX"/>
    <property type="match status" value="1"/>
</dbReference>
<dbReference type="Proteomes" id="UP000758168">
    <property type="component" value="Unassembled WGS sequence"/>
</dbReference>
<dbReference type="InterPro" id="IPR028349">
    <property type="entry name" value="PafC-like"/>
</dbReference>
<proteinExistence type="predicted"/>
<dbReference type="InterPro" id="IPR036390">
    <property type="entry name" value="WH_DNA-bd_sf"/>
</dbReference>
<dbReference type="PROSITE" id="PS51000">
    <property type="entry name" value="HTH_DEOR_2"/>
    <property type="match status" value="1"/>
</dbReference>
<dbReference type="InterPro" id="IPR013196">
    <property type="entry name" value="HTH_11"/>
</dbReference>
<evidence type="ECO:0000259" key="3">
    <source>
        <dbReference type="PROSITE" id="PS51000"/>
    </source>
</evidence>
<dbReference type="RefSeq" id="WP_210057036.1">
    <property type="nucleotide sequence ID" value="NZ_BAAAMH010000010.1"/>
</dbReference>
<protein>
    <submittedName>
        <fullName evidence="4">DNA-binding transcriptional regulator YafY</fullName>
    </submittedName>
</protein>
<evidence type="ECO:0000256" key="2">
    <source>
        <dbReference type="ARBA" id="ARBA00023163"/>
    </source>
</evidence>
<keyword evidence="1" id="KW-0805">Transcription regulation</keyword>
<dbReference type="InterPro" id="IPR051534">
    <property type="entry name" value="CBASS_pafABC_assoc_protein"/>
</dbReference>
<evidence type="ECO:0000256" key="1">
    <source>
        <dbReference type="ARBA" id="ARBA00023015"/>
    </source>
</evidence>
<comment type="caution">
    <text evidence="4">The sequence shown here is derived from an EMBL/GenBank/DDBJ whole genome shotgun (WGS) entry which is preliminary data.</text>
</comment>
<reference evidence="4 5" key="1">
    <citation type="submission" date="2021-03" db="EMBL/GenBank/DDBJ databases">
        <title>Sequencing the genomes of 1000 actinobacteria strains.</title>
        <authorList>
            <person name="Klenk H.-P."/>
        </authorList>
    </citation>
    <scope>NUCLEOTIDE SEQUENCE [LARGE SCALE GENOMIC DNA]</scope>
    <source>
        <strain evidence="4 5">DSM 12936</strain>
    </source>
</reference>
<organism evidence="4 5">
    <name type="scientific">Microlunatus capsulatus</name>
    <dbReference type="NCBI Taxonomy" id="99117"/>
    <lineage>
        <taxon>Bacteria</taxon>
        <taxon>Bacillati</taxon>
        <taxon>Actinomycetota</taxon>
        <taxon>Actinomycetes</taxon>
        <taxon>Propionibacteriales</taxon>
        <taxon>Propionibacteriaceae</taxon>
        <taxon>Microlunatus</taxon>
    </lineage>
</organism>
<dbReference type="Gene3D" id="1.10.10.10">
    <property type="entry name" value="Winged helix-like DNA-binding domain superfamily/Winged helix DNA-binding domain"/>
    <property type="match status" value="1"/>
</dbReference>
<dbReference type="InterPro" id="IPR057727">
    <property type="entry name" value="WCX_dom"/>
</dbReference>
<dbReference type="InterPro" id="IPR001034">
    <property type="entry name" value="DeoR_HTH"/>
</dbReference>
<feature type="domain" description="HTH deoR-type" evidence="3">
    <location>
        <begin position="2"/>
        <end position="61"/>
    </location>
</feature>
<evidence type="ECO:0000313" key="5">
    <source>
        <dbReference type="Proteomes" id="UP000758168"/>
    </source>
</evidence>
<dbReference type="PANTHER" id="PTHR34580">
    <property type="match status" value="1"/>
</dbReference>
<gene>
    <name evidence="4" type="ORF">JOF54_002858</name>
</gene>
<sequence>MRADRLLQLVGLLRQHGRLSAAELARRLEVTPRTVLRDVEALSTAGVPVVAERGRHGGFSLLPGYRPAVEELTAAEVQALLLAGRVPAESLGLAGPLASALRKVAGSAPPEHGRSAARISDRVLVDTAGWWGAPEERGQFDAVQQAVLGDRRLRMTYQPRDPRGTGVRTVDPYGLLQAAGTWYLIAAHRGRPRSYRVSRVLAATVLDEPSRRPADLDLAALWSELRAGFASPPTHTVRLACDPARYELALTLLAGQGASRPRVLDPGPPVVFEVEVHVLRSTVGVLAGLGSAVRALAPPELLEQMVAVAQELLATYPDVRTTGPR</sequence>
<dbReference type="PANTHER" id="PTHR34580:SF1">
    <property type="entry name" value="PROTEIN PAFC"/>
    <property type="match status" value="1"/>
</dbReference>
<evidence type="ECO:0000313" key="4">
    <source>
        <dbReference type="EMBL" id="MBP2417936.1"/>
    </source>
</evidence>
<dbReference type="SUPFAM" id="SSF46785">
    <property type="entry name" value="Winged helix' DNA-binding domain"/>
    <property type="match status" value="1"/>
</dbReference>
<name>A0ABS4ZAB3_9ACTN</name>